<dbReference type="Proteomes" id="UP000006002">
    <property type="component" value="Unassembled WGS sequence"/>
</dbReference>
<sequence length="37" mass="4367">MKYNIQKNVWADAYFLKIYINNKKCIIKEFPGNIGGM</sequence>
<protein>
    <submittedName>
        <fullName evidence="1">Uncharacterized protein</fullName>
    </submittedName>
</protein>
<evidence type="ECO:0000313" key="1">
    <source>
        <dbReference type="EMBL" id="EDM88982.1"/>
    </source>
</evidence>
<comment type="caution">
    <text evidence="1">The sequence shown here is derived from an EMBL/GenBank/DDBJ whole genome shotgun (WGS) entry which is preliminary data.</text>
</comment>
<organism evidence="1 2">
    <name type="scientific">Blautia obeum ATCC 29174</name>
    <dbReference type="NCBI Taxonomy" id="411459"/>
    <lineage>
        <taxon>Bacteria</taxon>
        <taxon>Bacillati</taxon>
        <taxon>Bacillota</taxon>
        <taxon>Clostridia</taxon>
        <taxon>Lachnospirales</taxon>
        <taxon>Lachnospiraceae</taxon>
        <taxon>Blautia</taxon>
    </lineage>
</organism>
<dbReference type="EMBL" id="AAVO02000001">
    <property type="protein sequence ID" value="EDM88982.1"/>
    <property type="molecule type" value="Genomic_DNA"/>
</dbReference>
<dbReference type="AlphaFoldDB" id="A5ZM88"/>
<evidence type="ECO:0000313" key="2">
    <source>
        <dbReference type="Proteomes" id="UP000006002"/>
    </source>
</evidence>
<name>A5ZM88_9FIRM</name>
<gene>
    <name evidence="1" type="ORF">RUMOBE_00105</name>
</gene>
<accession>A5ZM88</accession>
<reference evidence="1 2" key="2">
    <citation type="submission" date="2007-04" db="EMBL/GenBank/DDBJ databases">
        <title>Draft genome sequence of Ruminococcus obeum (ATCC 29174).</title>
        <authorList>
            <person name="Sudarsanam P."/>
            <person name="Ley R."/>
            <person name="Guruge J."/>
            <person name="Turnbaugh P.J."/>
            <person name="Mahowald M."/>
            <person name="Liep D."/>
            <person name="Gordon J."/>
        </authorList>
    </citation>
    <scope>NUCLEOTIDE SEQUENCE [LARGE SCALE GENOMIC DNA]</scope>
    <source>
        <strain evidence="1 2">ATCC 29174</strain>
    </source>
</reference>
<proteinExistence type="predicted"/>
<reference evidence="1 2" key="1">
    <citation type="submission" date="2007-03" db="EMBL/GenBank/DDBJ databases">
        <authorList>
            <person name="Fulton L."/>
            <person name="Clifton S."/>
            <person name="Fulton B."/>
            <person name="Xu J."/>
            <person name="Minx P."/>
            <person name="Pepin K.H."/>
            <person name="Johnson M."/>
            <person name="Thiruvilangam P."/>
            <person name="Bhonagiri V."/>
            <person name="Nash W.E."/>
            <person name="Mardis E.R."/>
            <person name="Wilson R.K."/>
        </authorList>
    </citation>
    <scope>NUCLEOTIDE SEQUENCE [LARGE SCALE GENOMIC DNA]</scope>
    <source>
        <strain evidence="1 2">ATCC 29174</strain>
    </source>
</reference>
<dbReference type="HOGENOM" id="CLU_3340804_0_0_9"/>